<dbReference type="GeneID" id="95552811"/>
<dbReference type="PANTHER" id="PTHR44591:SF3">
    <property type="entry name" value="RESPONSE REGULATORY DOMAIN-CONTAINING PROTEIN"/>
    <property type="match status" value="1"/>
</dbReference>
<dbReference type="Pfam" id="PF00072">
    <property type="entry name" value="Response_reg"/>
    <property type="match status" value="1"/>
</dbReference>
<dbReference type="SMART" id="SM00448">
    <property type="entry name" value="REC"/>
    <property type="match status" value="1"/>
</dbReference>
<evidence type="ECO:0000259" key="3">
    <source>
        <dbReference type="PROSITE" id="PS50110"/>
    </source>
</evidence>
<organism evidence="4 5">
    <name type="scientific">Trinickia caryophylli</name>
    <name type="common">Paraburkholderia caryophylli</name>
    <dbReference type="NCBI Taxonomy" id="28094"/>
    <lineage>
        <taxon>Bacteria</taxon>
        <taxon>Pseudomonadati</taxon>
        <taxon>Pseudomonadota</taxon>
        <taxon>Betaproteobacteria</taxon>
        <taxon>Burkholderiales</taxon>
        <taxon>Burkholderiaceae</taxon>
        <taxon>Trinickia</taxon>
    </lineage>
</organism>
<keyword evidence="5" id="KW-1185">Reference proteome</keyword>
<dbReference type="OrthoDB" id="8562345at2"/>
<evidence type="ECO:0000313" key="5">
    <source>
        <dbReference type="Proteomes" id="UP000192911"/>
    </source>
</evidence>
<dbReference type="RefSeq" id="WP_085229725.1">
    <property type="nucleotide sequence ID" value="NZ_BSQD01000008.1"/>
</dbReference>
<dbReference type="Gene3D" id="3.40.50.2300">
    <property type="match status" value="1"/>
</dbReference>
<dbReference type="Proteomes" id="UP000192911">
    <property type="component" value="Unassembled WGS sequence"/>
</dbReference>
<feature type="domain" description="Response regulatory" evidence="3">
    <location>
        <begin position="11"/>
        <end position="128"/>
    </location>
</feature>
<keyword evidence="1 2" id="KW-0597">Phosphoprotein</keyword>
<dbReference type="InterPro" id="IPR011006">
    <property type="entry name" value="CheY-like_superfamily"/>
</dbReference>
<evidence type="ECO:0000256" key="1">
    <source>
        <dbReference type="ARBA" id="ARBA00022553"/>
    </source>
</evidence>
<accession>A0A1X7GFQ1</accession>
<dbReference type="AlphaFoldDB" id="A0A1X7GFQ1"/>
<reference evidence="5" key="1">
    <citation type="submission" date="2017-04" db="EMBL/GenBank/DDBJ databases">
        <authorList>
            <person name="Varghese N."/>
            <person name="Submissions S."/>
        </authorList>
    </citation>
    <scope>NUCLEOTIDE SEQUENCE [LARGE SCALE GENOMIC DNA]</scope>
    <source>
        <strain evidence="5">Ballard 720</strain>
    </source>
</reference>
<dbReference type="PROSITE" id="PS50110">
    <property type="entry name" value="RESPONSE_REGULATORY"/>
    <property type="match status" value="1"/>
</dbReference>
<dbReference type="EMBL" id="FXAH01000015">
    <property type="protein sequence ID" value="SMF69118.1"/>
    <property type="molecule type" value="Genomic_DNA"/>
</dbReference>
<dbReference type="InterPro" id="IPR058245">
    <property type="entry name" value="NreC/VraR/RcsB-like_REC"/>
</dbReference>
<proteinExistence type="predicted"/>
<dbReference type="PANTHER" id="PTHR44591">
    <property type="entry name" value="STRESS RESPONSE REGULATOR PROTEIN 1"/>
    <property type="match status" value="1"/>
</dbReference>
<name>A0A1X7GFQ1_TRICW</name>
<dbReference type="STRING" id="28094.SAMN06295900_115127"/>
<evidence type="ECO:0000313" key="4">
    <source>
        <dbReference type="EMBL" id="SMF69118.1"/>
    </source>
</evidence>
<dbReference type="InterPro" id="IPR050595">
    <property type="entry name" value="Bact_response_regulator"/>
</dbReference>
<dbReference type="InterPro" id="IPR001789">
    <property type="entry name" value="Sig_transdc_resp-reg_receiver"/>
</dbReference>
<dbReference type="CDD" id="cd17535">
    <property type="entry name" value="REC_NarL-like"/>
    <property type="match status" value="1"/>
</dbReference>
<protein>
    <submittedName>
        <fullName evidence="4">Response regulator receiver domain-containing protein</fullName>
    </submittedName>
</protein>
<dbReference type="GO" id="GO:0000160">
    <property type="term" value="P:phosphorelay signal transduction system"/>
    <property type="evidence" value="ECO:0007669"/>
    <property type="project" value="InterPro"/>
</dbReference>
<evidence type="ECO:0000256" key="2">
    <source>
        <dbReference type="PROSITE-ProRule" id="PRU00169"/>
    </source>
</evidence>
<dbReference type="SUPFAM" id="SSF52172">
    <property type="entry name" value="CheY-like"/>
    <property type="match status" value="1"/>
</dbReference>
<feature type="modified residue" description="4-aspartylphosphate" evidence="2">
    <location>
        <position position="62"/>
    </location>
</feature>
<sequence length="134" mass="14613">MNRKQSSPAVKVFLVEDYVPIRERLAELIHTVEGARVVGVADEAEDALERIKASEPDIVIVDLQLRAGTSGMSVLKWLREHAPHVVAVVLSNIAYPQMRQACLDLGARLVLDKASEALHVRDAVAQIALARAGD</sequence>
<gene>
    <name evidence="4" type="ORF">SAMN06295900_115127</name>
</gene>